<evidence type="ECO:0000313" key="2">
    <source>
        <dbReference type="EMBL" id="PZR54942.1"/>
    </source>
</evidence>
<feature type="transmembrane region" description="Helical" evidence="1">
    <location>
        <begin position="123"/>
        <end position="144"/>
    </location>
</feature>
<dbReference type="EMBL" id="QKWH01000001">
    <property type="protein sequence ID" value="PZR54942.1"/>
    <property type="molecule type" value="Genomic_DNA"/>
</dbReference>
<gene>
    <name evidence="2" type="ORF">DNL40_00650</name>
</gene>
<keyword evidence="1" id="KW-1133">Transmembrane helix</keyword>
<feature type="transmembrane region" description="Helical" evidence="1">
    <location>
        <begin position="49"/>
        <end position="67"/>
    </location>
</feature>
<evidence type="ECO:0000313" key="3">
    <source>
        <dbReference type="Proteomes" id="UP000248783"/>
    </source>
</evidence>
<dbReference type="RefSeq" id="WP_111249306.1">
    <property type="nucleotide sequence ID" value="NZ_QKWH01000001.1"/>
</dbReference>
<protein>
    <submittedName>
        <fullName evidence="2">Uncharacterized protein</fullName>
    </submittedName>
</protein>
<sequence>MRILRTELLRSSLLWVTLPVAAAWIWLTFSRSNMWLGSWPAASTNVTAPAAYAAIVLGALVGLDAARRRLGQPTAALRMSRRGWMGPAAQLAAGVLLALVPMVIAMAAVTIWNARTAPPGHLWVSYVLFAAAVLVTALCASHLIGYAAPSVAIAALAGAATGFIATAYAEVPLYGPPHLEVSPARLVLACVLAVVALFAAVLVPARAAASTRAPGGTRWRATSAGAAAALAAAVIAVPMFSSSVQVPRPAPAVASCTEGSPAVCVWPEHAAYLPDLEPLASRVAETADGLLPLPDRFVEQGVAEPPAVVSTFDWIAPGAGLWHVTEGMVNVVLNTASVQRACLPTTDAGWEHRRALTGQLQYWMTAKAYGDQRPNAYHGQFDDFSQAQDALTLDEESQRAWAANIIAQMDDIPCAAEEPVS</sequence>
<feature type="transmembrane region" description="Helical" evidence="1">
    <location>
        <begin position="186"/>
        <end position="209"/>
    </location>
</feature>
<feature type="transmembrane region" description="Helical" evidence="1">
    <location>
        <begin position="221"/>
        <end position="240"/>
    </location>
</feature>
<feature type="transmembrane region" description="Helical" evidence="1">
    <location>
        <begin position="12"/>
        <end position="29"/>
    </location>
</feature>
<dbReference type="AlphaFoldDB" id="A0A2W5WWD0"/>
<keyword evidence="3" id="KW-1185">Reference proteome</keyword>
<accession>A0A2W5WWD0</accession>
<keyword evidence="1" id="KW-0812">Transmembrane</keyword>
<feature type="transmembrane region" description="Helical" evidence="1">
    <location>
        <begin position="88"/>
        <end position="111"/>
    </location>
</feature>
<evidence type="ECO:0000256" key="1">
    <source>
        <dbReference type="SAM" id="Phobius"/>
    </source>
</evidence>
<name>A0A2W5WWD0_9MICO</name>
<feature type="transmembrane region" description="Helical" evidence="1">
    <location>
        <begin position="151"/>
        <end position="174"/>
    </location>
</feature>
<reference evidence="2 3" key="1">
    <citation type="submission" date="2018-06" db="EMBL/GenBank/DDBJ databases">
        <title>Whole genome sequencing of a novel hydrocarbon degrading bacterial strain, PW21 isolated from oil contaminated produced water sample.</title>
        <authorList>
            <person name="Nagkirti P."/>
            <person name="Shaikh A."/>
            <person name="Gowdaman V."/>
            <person name="Engineer A.E."/>
            <person name="Dagar S."/>
            <person name="Dhakephalkar P.K."/>
        </authorList>
    </citation>
    <scope>NUCLEOTIDE SEQUENCE [LARGE SCALE GENOMIC DNA]</scope>
    <source>
        <strain evidence="2 3">PW21</strain>
    </source>
</reference>
<proteinExistence type="predicted"/>
<comment type="caution">
    <text evidence="2">The sequence shown here is derived from an EMBL/GenBank/DDBJ whole genome shotgun (WGS) entry which is preliminary data.</text>
</comment>
<organism evidence="2 3">
    <name type="scientific">Xylanimonas oleitrophica</name>
    <dbReference type="NCBI Taxonomy" id="2607479"/>
    <lineage>
        <taxon>Bacteria</taxon>
        <taxon>Bacillati</taxon>
        <taxon>Actinomycetota</taxon>
        <taxon>Actinomycetes</taxon>
        <taxon>Micrococcales</taxon>
        <taxon>Promicromonosporaceae</taxon>
        <taxon>Xylanimonas</taxon>
    </lineage>
</organism>
<dbReference type="Proteomes" id="UP000248783">
    <property type="component" value="Unassembled WGS sequence"/>
</dbReference>
<keyword evidence="1" id="KW-0472">Membrane</keyword>